<dbReference type="WBParaSite" id="TMUE_2000006723.1">
    <property type="protein sequence ID" value="TMUE_2000006723.1"/>
    <property type="gene ID" value="WBGene00299701"/>
</dbReference>
<reference evidence="3" key="1">
    <citation type="submission" date="2019-12" db="UniProtKB">
        <authorList>
            <consortium name="WormBaseParasite"/>
        </authorList>
    </citation>
    <scope>IDENTIFICATION</scope>
</reference>
<protein>
    <submittedName>
        <fullName evidence="3">Uncharacterized protein</fullName>
    </submittedName>
</protein>
<evidence type="ECO:0000313" key="3">
    <source>
        <dbReference type="WBParaSite" id="TMUE_2000006723.1"/>
    </source>
</evidence>
<dbReference type="Proteomes" id="UP000046395">
    <property type="component" value="Unassembled WGS sequence"/>
</dbReference>
<dbReference type="AlphaFoldDB" id="A0A5S6QHQ6"/>
<keyword evidence="2" id="KW-1185">Reference proteome</keyword>
<accession>A0A5S6QHQ6</accession>
<evidence type="ECO:0000256" key="1">
    <source>
        <dbReference type="SAM" id="MobiDB-lite"/>
    </source>
</evidence>
<proteinExistence type="predicted"/>
<evidence type="ECO:0000313" key="2">
    <source>
        <dbReference type="Proteomes" id="UP000046395"/>
    </source>
</evidence>
<sequence>MANCAGANFAKLDRQRCVATQKRCSIETYPFLVVDVSFELPARRLSGSHGDDLRQAGRRQIRKDAVKEAAPNGPSLSPRARGDVPALRGRGSAYELLREVLVISKRR</sequence>
<name>A0A5S6QHQ6_TRIMR</name>
<organism evidence="2 3">
    <name type="scientific">Trichuris muris</name>
    <name type="common">Mouse whipworm</name>
    <dbReference type="NCBI Taxonomy" id="70415"/>
    <lineage>
        <taxon>Eukaryota</taxon>
        <taxon>Metazoa</taxon>
        <taxon>Ecdysozoa</taxon>
        <taxon>Nematoda</taxon>
        <taxon>Enoplea</taxon>
        <taxon>Dorylaimia</taxon>
        <taxon>Trichinellida</taxon>
        <taxon>Trichuridae</taxon>
        <taxon>Trichuris</taxon>
    </lineage>
</organism>
<feature type="region of interest" description="Disordered" evidence="1">
    <location>
        <begin position="46"/>
        <end position="86"/>
    </location>
</feature>